<dbReference type="RefSeq" id="WP_076489335.1">
    <property type="nucleotide sequence ID" value="NZ_FTMS01000014.1"/>
</dbReference>
<sequence>MRETVPLRSGLLRALAIWVLALASLGCSVRQEISLRPDGSGQADIRIVLDPAFSEYIQDLSATLGSDEETRESGDEGFFQIHLLEQAFAEEPGLFLVHASSPRPEELTLLVNFDSLARLVTMRSSRLAGIIRFERTELFRRLAVRLDRRGIEQLISLVGVDPFITETLLPPEGDMSEEEYRDYLAWALEEYGQGRSISDVLDDSRIETRVIPQGRITQIRGGTAQEEGVLFVTPLLKALTTQVPLEYSLVFQPLD</sequence>
<reference evidence="1 2" key="1">
    <citation type="submission" date="2017-01" db="EMBL/GenBank/DDBJ databases">
        <authorList>
            <person name="Mah S.A."/>
            <person name="Swanson W.J."/>
            <person name="Moy G.W."/>
            <person name="Vacquier V.D."/>
        </authorList>
    </citation>
    <scope>NUCLEOTIDE SEQUENCE [LARGE SCALE GENOMIC DNA]</scope>
    <source>
        <strain evidence="1 2">ASpG1</strain>
    </source>
</reference>
<gene>
    <name evidence="1" type="ORF">SAMN05920897_11430</name>
</gene>
<keyword evidence="2" id="KW-1185">Reference proteome</keyword>
<dbReference type="EMBL" id="FTMS01000014">
    <property type="protein sequence ID" value="SIQ74511.1"/>
    <property type="molecule type" value="Genomic_DNA"/>
</dbReference>
<evidence type="ECO:0000313" key="2">
    <source>
        <dbReference type="Proteomes" id="UP000186400"/>
    </source>
</evidence>
<dbReference type="PROSITE" id="PS51257">
    <property type="entry name" value="PROKAR_LIPOPROTEIN"/>
    <property type="match status" value="1"/>
</dbReference>
<evidence type="ECO:0000313" key="1">
    <source>
        <dbReference type="EMBL" id="SIQ74511.1"/>
    </source>
</evidence>
<dbReference type="AlphaFoldDB" id="A0A1N6V9F6"/>
<name>A0A1N6V9F6_9SPIO</name>
<organism evidence="1 2">
    <name type="scientific">Alkalispirochaeta americana</name>
    <dbReference type="NCBI Taxonomy" id="159291"/>
    <lineage>
        <taxon>Bacteria</taxon>
        <taxon>Pseudomonadati</taxon>
        <taxon>Spirochaetota</taxon>
        <taxon>Spirochaetia</taxon>
        <taxon>Spirochaetales</taxon>
        <taxon>Spirochaetaceae</taxon>
        <taxon>Alkalispirochaeta</taxon>
    </lineage>
</organism>
<accession>A0A1N6V9F6</accession>
<protein>
    <submittedName>
        <fullName evidence="1">Uncharacterized protein</fullName>
    </submittedName>
</protein>
<dbReference type="Proteomes" id="UP000186400">
    <property type="component" value="Unassembled WGS sequence"/>
</dbReference>
<dbReference type="STRING" id="159291.SAMN05920897_11430"/>
<dbReference type="OrthoDB" id="9803371at2"/>
<proteinExistence type="predicted"/>